<dbReference type="EMBL" id="CP060696">
    <property type="protein sequence ID" value="QNO18825.1"/>
    <property type="molecule type" value="Genomic_DNA"/>
</dbReference>
<name>A0A7G9WJG3_9FIRM</name>
<keyword evidence="2" id="KW-1185">Reference proteome</keyword>
<dbReference type="KEGG" id="caml:H6X83_04100"/>
<gene>
    <name evidence="1" type="ORF">H6X83_04100</name>
</gene>
<dbReference type="AlphaFoldDB" id="A0A7G9WJG3"/>
<evidence type="ECO:0000313" key="2">
    <source>
        <dbReference type="Proteomes" id="UP000516046"/>
    </source>
</evidence>
<proteinExistence type="predicted"/>
<sequence length="115" mass="13406">MTRNELSCYHDLSVRLHTLQTEIVGDTAKDYSSGFPHSIMLRGVACDDKTQQEVKLLSEKLSVLDAYIDSVTDVRAKNLLDMHYRRNMTWWQIAKRTGRSFTAEKQYLYNFLKKA</sequence>
<organism evidence="1 2">
    <name type="scientific">Caproicibacterium amylolyticum</name>
    <dbReference type="NCBI Taxonomy" id="2766537"/>
    <lineage>
        <taxon>Bacteria</taxon>
        <taxon>Bacillati</taxon>
        <taxon>Bacillota</taxon>
        <taxon>Clostridia</taxon>
        <taxon>Eubacteriales</taxon>
        <taxon>Oscillospiraceae</taxon>
        <taxon>Caproicibacterium</taxon>
    </lineage>
</organism>
<dbReference type="RefSeq" id="WP_212507892.1">
    <property type="nucleotide sequence ID" value="NZ_CP060696.1"/>
</dbReference>
<accession>A0A7G9WJG3</accession>
<evidence type="ECO:0000313" key="1">
    <source>
        <dbReference type="EMBL" id="QNO18825.1"/>
    </source>
</evidence>
<dbReference type="Proteomes" id="UP000516046">
    <property type="component" value="Chromosome"/>
</dbReference>
<protein>
    <submittedName>
        <fullName evidence="1">Uncharacterized protein</fullName>
    </submittedName>
</protein>
<reference evidence="1 2" key="1">
    <citation type="submission" date="2020-08" db="EMBL/GenBank/DDBJ databases">
        <authorList>
            <person name="Ren C."/>
            <person name="Gu Y."/>
            <person name="Xu Y."/>
        </authorList>
    </citation>
    <scope>NUCLEOTIDE SEQUENCE [LARGE SCALE GENOMIC DNA]</scope>
    <source>
        <strain evidence="1 2">LBM18003</strain>
    </source>
</reference>